<proteinExistence type="predicted"/>
<evidence type="ECO:0000313" key="1">
    <source>
        <dbReference type="EMBL" id="GAA6170307.1"/>
    </source>
</evidence>
<gene>
    <name evidence="1" type="ORF">NBRC116591_41220</name>
</gene>
<dbReference type="RefSeq" id="WP_353304610.1">
    <property type="nucleotide sequence ID" value="NZ_BAABWN010000026.1"/>
</dbReference>
<sequence length="167" mass="19211">MNPTFELHITELNGYLNSLRRLCGNCFFFGAQAYAAEQDIDAFAKSLVDSWSENGDYCYEGRSIIEWDELSEAIESMILHGILDRKTMPNDTARAYVSKMLVEDINEYYGLASTSLDDNGVFHPLIQGPVYKLNISGRSQEKTLYYLVKIGRYYVFTHFLRITNNKM</sequence>
<accession>A0ABQ0AFB6</accession>
<evidence type="ECO:0000313" key="2">
    <source>
        <dbReference type="Proteomes" id="UP001465153"/>
    </source>
</evidence>
<protein>
    <submittedName>
        <fullName evidence="1">Uncharacterized protein</fullName>
    </submittedName>
</protein>
<organism evidence="1 2">
    <name type="scientific">Sessilibacter corallicola</name>
    <dbReference type="NCBI Taxonomy" id="2904075"/>
    <lineage>
        <taxon>Bacteria</taxon>
        <taxon>Pseudomonadati</taxon>
        <taxon>Pseudomonadota</taxon>
        <taxon>Gammaproteobacteria</taxon>
        <taxon>Cellvibrionales</taxon>
        <taxon>Cellvibrionaceae</taxon>
        <taxon>Sessilibacter</taxon>
    </lineage>
</organism>
<keyword evidence="2" id="KW-1185">Reference proteome</keyword>
<name>A0ABQ0AFB6_9GAMM</name>
<comment type="caution">
    <text evidence="1">The sequence shown here is derived from an EMBL/GenBank/DDBJ whole genome shotgun (WGS) entry which is preliminary data.</text>
</comment>
<reference evidence="1 2" key="1">
    <citation type="submission" date="2024-04" db="EMBL/GenBank/DDBJ databases">
        <title>Draft genome sequence of Sessilibacter corallicola NBRC 116591.</title>
        <authorList>
            <person name="Miyakawa T."/>
            <person name="Kusuya Y."/>
            <person name="Miura T."/>
        </authorList>
    </citation>
    <scope>NUCLEOTIDE SEQUENCE [LARGE SCALE GENOMIC DNA]</scope>
    <source>
        <strain evidence="1 2">KU-00831-HH</strain>
    </source>
</reference>
<dbReference type="EMBL" id="BAABWN010000026">
    <property type="protein sequence ID" value="GAA6170307.1"/>
    <property type="molecule type" value="Genomic_DNA"/>
</dbReference>
<dbReference type="Proteomes" id="UP001465153">
    <property type="component" value="Unassembled WGS sequence"/>
</dbReference>